<protein>
    <submittedName>
        <fullName evidence="1">Uncharacterized protein</fullName>
    </submittedName>
</protein>
<organism evidence="1 2">
    <name type="scientific">Lactuca sativa</name>
    <name type="common">Garden lettuce</name>
    <dbReference type="NCBI Taxonomy" id="4236"/>
    <lineage>
        <taxon>Eukaryota</taxon>
        <taxon>Viridiplantae</taxon>
        <taxon>Streptophyta</taxon>
        <taxon>Embryophyta</taxon>
        <taxon>Tracheophyta</taxon>
        <taxon>Spermatophyta</taxon>
        <taxon>Magnoliopsida</taxon>
        <taxon>eudicotyledons</taxon>
        <taxon>Gunneridae</taxon>
        <taxon>Pentapetalae</taxon>
        <taxon>asterids</taxon>
        <taxon>campanulids</taxon>
        <taxon>Asterales</taxon>
        <taxon>Asteraceae</taxon>
        <taxon>Cichorioideae</taxon>
        <taxon>Cichorieae</taxon>
        <taxon>Lactucinae</taxon>
        <taxon>Lactuca</taxon>
    </lineage>
</organism>
<name>A0A9R1VF97_LACSA</name>
<keyword evidence="2" id="KW-1185">Reference proteome</keyword>
<dbReference type="EMBL" id="NBSK02000005">
    <property type="protein sequence ID" value="KAJ0206062.1"/>
    <property type="molecule type" value="Genomic_DNA"/>
</dbReference>
<comment type="caution">
    <text evidence="1">The sequence shown here is derived from an EMBL/GenBank/DDBJ whole genome shotgun (WGS) entry which is preliminary data.</text>
</comment>
<evidence type="ECO:0000313" key="1">
    <source>
        <dbReference type="EMBL" id="KAJ0206062.1"/>
    </source>
</evidence>
<gene>
    <name evidence="1" type="ORF">LSAT_V11C500293300</name>
</gene>
<dbReference type="AlphaFoldDB" id="A0A9R1VF97"/>
<proteinExistence type="predicted"/>
<dbReference type="Proteomes" id="UP000235145">
    <property type="component" value="Unassembled WGS sequence"/>
</dbReference>
<reference evidence="1 2" key="1">
    <citation type="journal article" date="2017" name="Nat. Commun.">
        <title>Genome assembly with in vitro proximity ligation data and whole-genome triplication in lettuce.</title>
        <authorList>
            <person name="Reyes-Chin-Wo S."/>
            <person name="Wang Z."/>
            <person name="Yang X."/>
            <person name="Kozik A."/>
            <person name="Arikit S."/>
            <person name="Song C."/>
            <person name="Xia L."/>
            <person name="Froenicke L."/>
            <person name="Lavelle D.O."/>
            <person name="Truco M.J."/>
            <person name="Xia R."/>
            <person name="Zhu S."/>
            <person name="Xu C."/>
            <person name="Xu H."/>
            <person name="Xu X."/>
            <person name="Cox K."/>
            <person name="Korf I."/>
            <person name="Meyers B.C."/>
            <person name="Michelmore R.W."/>
        </authorList>
    </citation>
    <scope>NUCLEOTIDE SEQUENCE [LARGE SCALE GENOMIC DNA]</scope>
    <source>
        <strain evidence="2">cv. Salinas</strain>
        <tissue evidence="1">Seedlings</tissue>
    </source>
</reference>
<sequence>MLYSGQMPNHGSKYFIKETILWGGGIQLSKRGLYSLVQFTLLPFWLILNKSVNDIGGILSQLKHQKNQWQVMTNLPFNVFHPIYYIYCNFIL</sequence>
<evidence type="ECO:0000313" key="2">
    <source>
        <dbReference type="Proteomes" id="UP000235145"/>
    </source>
</evidence>
<accession>A0A9R1VF97</accession>